<feature type="signal peptide" evidence="1">
    <location>
        <begin position="1"/>
        <end position="23"/>
    </location>
</feature>
<evidence type="ECO:0000313" key="4">
    <source>
        <dbReference type="Proteomes" id="UP000255108"/>
    </source>
</evidence>
<evidence type="ECO:0000256" key="1">
    <source>
        <dbReference type="SAM" id="SignalP"/>
    </source>
</evidence>
<dbReference type="AlphaFoldDB" id="A0A377Q526"/>
<dbReference type="Proteomes" id="UP000295794">
    <property type="component" value="Unassembled WGS sequence"/>
</dbReference>
<evidence type="ECO:0000313" key="3">
    <source>
        <dbReference type="EMBL" id="TCU82694.1"/>
    </source>
</evidence>
<dbReference type="Proteomes" id="UP000255108">
    <property type="component" value="Unassembled WGS sequence"/>
</dbReference>
<gene>
    <name evidence="3" type="ORF">EV682_11467</name>
    <name evidence="2" type="ORF">NCTC11159_00870</name>
</gene>
<dbReference type="EMBL" id="UGHR01000001">
    <property type="protein sequence ID" value="STQ89820.1"/>
    <property type="molecule type" value="Genomic_DNA"/>
</dbReference>
<reference evidence="2 4" key="1">
    <citation type="submission" date="2018-06" db="EMBL/GenBank/DDBJ databases">
        <authorList>
            <consortium name="Pathogen Informatics"/>
            <person name="Doyle S."/>
        </authorList>
    </citation>
    <scope>NUCLEOTIDE SEQUENCE [LARGE SCALE GENOMIC DNA]</scope>
    <source>
        <strain evidence="2 4">NCTC11159</strain>
    </source>
</reference>
<feature type="chain" id="PRO_5016962601" evidence="1">
    <location>
        <begin position="24"/>
        <end position="129"/>
    </location>
</feature>
<keyword evidence="5" id="KW-1185">Reference proteome</keyword>
<name>A0A377Q526_9NEIS</name>
<dbReference type="EMBL" id="SMBT01000014">
    <property type="protein sequence ID" value="TCU82694.1"/>
    <property type="molecule type" value="Genomic_DNA"/>
</dbReference>
<sequence>MAQIMRRFTLLSLLLSLAHPCFASQWQELGNTPNGNLISVLDTQIRKGDIITTRIRNDLSEPKQTENGHITRIEADLQINCSKKTVSPIRTFLFDDQGSTELSVNLRGGRDFIKKNEDSSFGLAIKELC</sequence>
<keyword evidence="1" id="KW-0732">Signal</keyword>
<evidence type="ECO:0000313" key="5">
    <source>
        <dbReference type="Proteomes" id="UP000295794"/>
    </source>
</evidence>
<accession>A0A377Q526</accession>
<protein>
    <submittedName>
        <fullName evidence="2">Uncharacterized protein</fullName>
    </submittedName>
</protein>
<evidence type="ECO:0000313" key="2">
    <source>
        <dbReference type="EMBL" id="STQ89820.1"/>
    </source>
</evidence>
<organism evidence="2 4">
    <name type="scientific">Iodobacter fluviatilis</name>
    <dbReference type="NCBI Taxonomy" id="537"/>
    <lineage>
        <taxon>Bacteria</taxon>
        <taxon>Pseudomonadati</taxon>
        <taxon>Pseudomonadota</taxon>
        <taxon>Betaproteobacteria</taxon>
        <taxon>Neisseriales</taxon>
        <taxon>Chitinibacteraceae</taxon>
        <taxon>Iodobacter</taxon>
    </lineage>
</organism>
<reference evidence="3 5" key="2">
    <citation type="submission" date="2019-03" db="EMBL/GenBank/DDBJ databases">
        <title>Genomic Encyclopedia of Type Strains, Phase IV (KMG-IV): sequencing the most valuable type-strain genomes for metagenomic binning, comparative biology and taxonomic classification.</title>
        <authorList>
            <person name="Goeker M."/>
        </authorList>
    </citation>
    <scope>NUCLEOTIDE SEQUENCE [LARGE SCALE GENOMIC DNA]</scope>
    <source>
        <strain evidence="3 5">DSM 3764</strain>
    </source>
</reference>
<proteinExistence type="predicted"/>